<reference evidence="3 4" key="1">
    <citation type="journal article" date="2023" name="Plants (Basel)">
        <title>Bridging the Gap: Combining Genomics and Transcriptomics Approaches to Understand Stylosanthes scabra, an Orphan Legume from the Brazilian Caatinga.</title>
        <authorList>
            <person name="Ferreira-Neto J.R.C."/>
            <person name="da Silva M.D."/>
            <person name="Binneck E."/>
            <person name="de Melo N.F."/>
            <person name="da Silva R.H."/>
            <person name="de Melo A.L.T.M."/>
            <person name="Pandolfi V."/>
            <person name="Bustamante F.O."/>
            <person name="Brasileiro-Vidal A.C."/>
            <person name="Benko-Iseppon A.M."/>
        </authorList>
    </citation>
    <scope>NUCLEOTIDE SEQUENCE [LARGE SCALE GENOMIC DNA]</scope>
    <source>
        <tissue evidence="3">Leaves</tissue>
    </source>
</reference>
<feature type="non-terminal residue" evidence="3">
    <location>
        <position position="1"/>
    </location>
</feature>
<dbReference type="Gene3D" id="3.30.70.330">
    <property type="match status" value="1"/>
</dbReference>
<feature type="domain" description="RRM" evidence="2">
    <location>
        <begin position="1"/>
        <end position="46"/>
    </location>
</feature>
<protein>
    <recommendedName>
        <fullName evidence="2">RRM domain-containing protein</fullName>
    </recommendedName>
</protein>
<name>A0ABU6XM11_9FABA</name>
<comment type="caution">
    <text evidence="3">The sequence shown here is derived from an EMBL/GenBank/DDBJ whole genome shotgun (WGS) entry which is preliminary data.</text>
</comment>
<dbReference type="InterPro" id="IPR012677">
    <property type="entry name" value="Nucleotide-bd_a/b_plait_sf"/>
</dbReference>
<feature type="compositionally biased region" description="Basic and acidic residues" evidence="1">
    <location>
        <begin position="74"/>
        <end position="96"/>
    </location>
</feature>
<dbReference type="InterPro" id="IPR000504">
    <property type="entry name" value="RRM_dom"/>
</dbReference>
<dbReference type="EMBL" id="JASCZI010212311">
    <property type="protein sequence ID" value="MED6199084.1"/>
    <property type="molecule type" value="Genomic_DNA"/>
</dbReference>
<feature type="region of interest" description="Disordered" evidence="1">
    <location>
        <begin position="55"/>
        <end position="112"/>
    </location>
</feature>
<evidence type="ECO:0000313" key="4">
    <source>
        <dbReference type="Proteomes" id="UP001341840"/>
    </source>
</evidence>
<dbReference type="InterPro" id="IPR035979">
    <property type="entry name" value="RBD_domain_sf"/>
</dbReference>
<feature type="compositionally biased region" description="Basic and acidic residues" evidence="1">
    <location>
        <begin position="55"/>
        <end position="65"/>
    </location>
</feature>
<keyword evidence="4" id="KW-1185">Reference proteome</keyword>
<evidence type="ECO:0000313" key="3">
    <source>
        <dbReference type="EMBL" id="MED6199084.1"/>
    </source>
</evidence>
<dbReference type="Proteomes" id="UP001341840">
    <property type="component" value="Unassembled WGS sequence"/>
</dbReference>
<proteinExistence type="predicted"/>
<gene>
    <name evidence="3" type="ORF">PIB30_072589</name>
</gene>
<accession>A0ABU6XM11</accession>
<evidence type="ECO:0000256" key="1">
    <source>
        <dbReference type="SAM" id="MobiDB-lite"/>
    </source>
</evidence>
<evidence type="ECO:0000259" key="2">
    <source>
        <dbReference type="Pfam" id="PF00076"/>
    </source>
</evidence>
<organism evidence="3 4">
    <name type="scientific">Stylosanthes scabra</name>
    <dbReference type="NCBI Taxonomy" id="79078"/>
    <lineage>
        <taxon>Eukaryota</taxon>
        <taxon>Viridiplantae</taxon>
        <taxon>Streptophyta</taxon>
        <taxon>Embryophyta</taxon>
        <taxon>Tracheophyta</taxon>
        <taxon>Spermatophyta</taxon>
        <taxon>Magnoliopsida</taxon>
        <taxon>eudicotyledons</taxon>
        <taxon>Gunneridae</taxon>
        <taxon>Pentapetalae</taxon>
        <taxon>rosids</taxon>
        <taxon>fabids</taxon>
        <taxon>Fabales</taxon>
        <taxon>Fabaceae</taxon>
        <taxon>Papilionoideae</taxon>
        <taxon>50 kb inversion clade</taxon>
        <taxon>dalbergioids sensu lato</taxon>
        <taxon>Dalbergieae</taxon>
        <taxon>Pterocarpus clade</taxon>
        <taxon>Stylosanthes</taxon>
    </lineage>
</organism>
<dbReference type="CDD" id="cd00590">
    <property type="entry name" value="RRM_SF"/>
    <property type="match status" value="1"/>
</dbReference>
<dbReference type="SUPFAM" id="SSF54928">
    <property type="entry name" value="RNA-binding domain, RBD"/>
    <property type="match status" value="1"/>
</dbReference>
<sequence length="112" mass="13012">VVDVYLSRKVRAKNPLRFAFVRYKSREEVRRTIEQLNGWIVWGCKLEIVESKYRRGVEGDKEKPNKIGGNNVEGEQRNDKASRNQDERNKGAKSYKEAIMGAENEQGRNIVE</sequence>
<dbReference type="Pfam" id="PF00076">
    <property type="entry name" value="RRM_1"/>
    <property type="match status" value="1"/>
</dbReference>